<keyword evidence="2" id="KW-0805">Transcription regulation</keyword>
<evidence type="ECO:0000259" key="6">
    <source>
        <dbReference type="PROSITE" id="PS50937"/>
    </source>
</evidence>
<dbReference type="GO" id="GO:0003677">
    <property type="term" value="F:DNA binding"/>
    <property type="evidence" value="ECO:0007669"/>
    <property type="project" value="UniProtKB-KW"/>
</dbReference>
<sequence length="127" mass="13525">MSVTIAGLARAGGVGVETVRYYQRRGLMPTPDGAGGVRRYGEAEARRLRFIRSAQAAGFTLEQIGELLALDAGHDHARARALAQARIAELDVRIAELEAARNALRRLAKQCGAARDGPCPILAAFDG</sequence>
<dbReference type="PRINTS" id="PR00040">
    <property type="entry name" value="HTHMERR"/>
</dbReference>
<protein>
    <submittedName>
        <fullName evidence="7">MerR family DNA-binding protein</fullName>
    </submittedName>
</protein>
<name>A0ABY4SMM6_9CAUL</name>
<reference evidence="7" key="1">
    <citation type="submission" date="2022-05" db="EMBL/GenBank/DDBJ databases">
        <title>Brevundimonas albigilva TT17 genome sequence.</title>
        <authorList>
            <person name="Lee K."/>
            <person name="Son H."/>
        </authorList>
    </citation>
    <scope>NUCLEOTIDE SEQUENCE</scope>
    <source>
        <strain evidence="7">TT17</strain>
    </source>
</reference>
<dbReference type="InterPro" id="IPR009061">
    <property type="entry name" value="DNA-bd_dom_put_sf"/>
</dbReference>
<keyword evidence="4" id="KW-0804">Transcription</keyword>
<evidence type="ECO:0000256" key="5">
    <source>
        <dbReference type="SAM" id="Coils"/>
    </source>
</evidence>
<dbReference type="PANTHER" id="PTHR30204:SF69">
    <property type="entry name" value="MERR-FAMILY TRANSCRIPTIONAL REGULATOR"/>
    <property type="match status" value="1"/>
</dbReference>
<dbReference type="SUPFAM" id="SSF46955">
    <property type="entry name" value="Putative DNA-binding domain"/>
    <property type="match status" value="1"/>
</dbReference>
<dbReference type="InterPro" id="IPR047057">
    <property type="entry name" value="MerR_fam"/>
</dbReference>
<keyword evidence="3 7" id="KW-0238">DNA-binding</keyword>
<dbReference type="Pfam" id="PF00376">
    <property type="entry name" value="MerR"/>
    <property type="match status" value="1"/>
</dbReference>
<feature type="domain" description="HTH merR-type" evidence="6">
    <location>
        <begin position="1"/>
        <end position="70"/>
    </location>
</feature>
<dbReference type="RefSeq" id="WP_249749980.1">
    <property type="nucleotide sequence ID" value="NZ_CP097298.1"/>
</dbReference>
<dbReference type="PROSITE" id="PS50937">
    <property type="entry name" value="HTH_MERR_2"/>
    <property type="match status" value="1"/>
</dbReference>
<accession>A0ABY4SMM6</accession>
<evidence type="ECO:0000256" key="2">
    <source>
        <dbReference type="ARBA" id="ARBA00023015"/>
    </source>
</evidence>
<dbReference type="EMBL" id="CP097649">
    <property type="protein sequence ID" value="URI14304.1"/>
    <property type="molecule type" value="Genomic_DNA"/>
</dbReference>
<gene>
    <name evidence="7" type="ORF">M8231_10770</name>
</gene>
<evidence type="ECO:0000313" key="8">
    <source>
        <dbReference type="Proteomes" id="UP001055429"/>
    </source>
</evidence>
<evidence type="ECO:0000256" key="1">
    <source>
        <dbReference type="ARBA" id="ARBA00022491"/>
    </source>
</evidence>
<organism evidence="7 8">
    <name type="scientific">Brevundimonas albigilva</name>
    <dbReference type="NCBI Taxonomy" id="1312364"/>
    <lineage>
        <taxon>Bacteria</taxon>
        <taxon>Pseudomonadati</taxon>
        <taxon>Pseudomonadota</taxon>
        <taxon>Alphaproteobacteria</taxon>
        <taxon>Caulobacterales</taxon>
        <taxon>Caulobacteraceae</taxon>
        <taxon>Brevundimonas</taxon>
    </lineage>
</organism>
<dbReference type="Pfam" id="PF09278">
    <property type="entry name" value="MerR-DNA-bind"/>
    <property type="match status" value="1"/>
</dbReference>
<keyword evidence="8" id="KW-1185">Reference proteome</keyword>
<dbReference type="PANTHER" id="PTHR30204">
    <property type="entry name" value="REDOX-CYCLING DRUG-SENSING TRANSCRIPTIONAL ACTIVATOR SOXR"/>
    <property type="match status" value="1"/>
</dbReference>
<evidence type="ECO:0000256" key="4">
    <source>
        <dbReference type="ARBA" id="ARBA00023163"/>
    </source>
</evidence>
<evidence type="ECO:0000256" key="3">
    <source>
        <dbReference type="ARBA" id="ARBA00023125"/>
    </source>
</evidence>
<dbReference type="Gene3D" id="1.10.1660.10">
    <property type="match status" value="1"/>
</dbReference>
<feature type="coiled-coil region" evidence="5">
    <location>
        <begin position="80"/>
        <end position="107"/>
    </location>
</feature>
<keyword evidence="5" id="KW-0175">Coiled coil</keyword>
<dbReference type="Proteomes" id="UP001055429">
    <property type="component" value="Chromosome"/>
</dbReference>
<dbReference type="InterPro" id="IPR000551">
    <property type="entry name" value="MerR-type_HTH_dom"/>
</dbReference>
<dbReference type="InterPro" id="IPR015358">
    <property type="entry name" value="Tscrpt_reg_MerR_DNA-bd"/>
</dbReference>
<dbReference type="SMART" id="SM00422">
    <property type="entry name" value="HTH_MERR"/>
    <property type="match status" value="1"/>
</dbReference>
<keyword evidence="1" id="KW-0678">Repressor</keyword>
<proteinExistence type="predicted"/>
<evidence type="ECO:0000313" key="7">
    <source>
        <dbReference type="EMBL" id="URI14304.1"/>
    </source>
</evidence>